<name>A0A2M7P0Q8_9BACT</name>
<reference evidence="2" key="1">
    <citation type="submission" date="2017-09" db="EMBL/GenBank/DDBJ databases">
        <title>Depth-based differentiation of microbial function through sediment-hosted aquifers and enrichment of novel symbionts in the deep terrestrial subsurface.</title>
        <authorList>
            <person name="Probst A.J."/>
            <person name="Ladd B."/>
            <person name="Jarett J.K."/>
            <person name="Geller-Mcgrath D.E."/>
            <person name="Sieber C.M.K."/>
            <person name="Emerson J.B."/>
            <person name="Anantharaman K."/>
            <person name="Thomas B.C."/>
            <person name="Malmstrom R."/>
            <person name="Stieglmeier M."/>
            <person name="Klingl A."/>
            <person name="Woyke T."/>
            <person name="Ryan C.M."/>
            <person name="Banfield J.F."/>
        </authorList>
    </citation>
    <scope>NUCLEOTIDE SEQUENCE [LARGE SCALE GENOMIC DNA]</scope>
</reference>
<protein>
    <submittedName>
        <fullName evidence="1">Uncharacterized protein</fullName>
    </submittedName>
</protein>
<sequence>MWRRDAAPCGKFTKGRDLWVYRINYPITERAQGKPHLKILPDFSTPYPCPYPYPQVQIQLIDNYQLAINNSQLLFNVDKANK</sequence>
<proteinExistence type="predicted"/>
<comment type="caution">
    <text evidence="1">The sequence shown here is derived from an EMBL/GenBank/DDBJ whole genome shotgun (WGS) entry which is preliminary data.</text>
</comment>
<organism evidence="1 2">
    <name type="scientific">Candidatus Desantisbacteria bacterium CG_4_10_14_3_um_filter_40_18</name>
    <dbReference type="NCBI Taxonomy" id="1974544"/>
    <lineage>
        <taxon>Bacteria</taxon>
        <taxon>Candidatus Desantisiibacteriota</taxon>
    </lineage>
</organism>
<dbReference type="EMBL" id="PFKI01000203">
    <property type="protein sequence ID" value="PIY19173.1"/>
    <property type="molecule type" value="Genomic_DNA"/>
</dbReference>
<dbReference type="AlphaFoldDB" id="A0A2M7P0Q8"/>
<evidence type="ECO:0000313" key="1">
    <source>
        <dbReference type="EMBL" id="PIY19173.1"/>
    </source>
</evidence>
<evidence type="ECO:0000313" key="2">
    <source>
        <dbReference type="Proteomes" id="UP000231028"/>
    </source>
</evidence>
<accession>A0A2M7P0Q8</accession>
<dbReference type="Proteomes" id="UP000231028">
    <property type="component" value="Unassembled WGS sequence"/>
</dbReference>
<gene>
    <name evidence="1" type="ORF">COZ13_06680</name>
</gene>